<accession>A0ABX5EFI3</accession>
<protein>
    <submittedName>
        <fullName evidence="1">Uncharacterized protein</fullName>
    </submittedName>
</protein>
<keyword evidence="2" id="KW-1185">Reference proteome</keyword>
<reference evidence="1 2" key="1">
    <citation type="submission" date="2018-03" db="EMBL/GenBank/DDBJ databases">
        <title>Comparative analysis of microorganisms from saline springs in Andes Mountain Range, Colombia.</title>
        <authorList>
            <person name="Rubin E."/>
        </authorList>
    </citation>
    <scope>NUCLEOTIDE SEQUENCE [LARGE SCALE GENOMIC DNA]</scope>
    <source>
        <strain evidence="1 2">CG 23</strain>
    </source>
</reference>
<gene>
    <name evidence="1" type="ORF">BCL65_10333</name>
</gene>
<evidence type="ECO:0000313" key="2">
    <source>
        <dbReference type="Proteomes" id="UP000239895"/>
    </source>
</evidence>
<name>A0ABX5EFI3_9MICO</name>
<dbReference type="Proteomes" id="UP000239895">
    <property type="component" value="Unassembled WGS sequence"/>
</dbReference>
<dbReference type="EMBL" id="PVTX01000003">
    <property type="protein sequence ID" value="PRZ08108.1"/>
    <property type="molecule type" value="Genomic_DNA"/>
</dbReference>
<organism evidence="1 2">
    <name type="scientific">Isoptericola halotolerans</name>
    <dbReference type="NCBI Taxonomy" id="300560"/>
    <lineage>
        <taxon>Bacteria</taxon>
        <taxon>Bacillati</taxon>
        <taxon>Actinomycetota</taxon>
        <taxon>Actinomycetes</taxon>
        <taxon>Micrococcales</taxon>
        <taxon>Promicromonosporaceae</taxon>
        <taxon>Isoptericola</taxon>
    </lineage>
</organism>
<proteinExistence type="predicted"/>
<sequence>MAAAVSVRPWCVCRDYAGVRHTLVNLPDPVAFDVLFGGEHDPLSVVYLSVGTRALTCGIDRAVKHATRLEYAMDY</sequence>
<comment type="caution">
    <text evidence="1">The sequence shown here is derived from an EMBL/GenBank/DDBJ whole genome shotgun (WGS) entry which is preliminary data.</text>
</comment>
<evidence type="ECO:0000313" key="1">
    <source>
        <dbReference type="EMBL" id="PRZ08108.1"/>
    </source>
</evidence>